<dbReference type="AlphaFoldDB" id="A0A2M7IN46"/>
<organism evidence="2 3">
    <name type="scientific">Candidatus Kaiserbacteria bacterium CG_4_8_14_3_um_filter_38_9</name>
    <dbReference type="NCBI Taxonomy" id="1974599"/>
    <lineage>
        <taxon>Bacteria</taxon>
        <taxon>Candidatus Kaiseribacteriota</taxon>
    </lineage>
</organism>
<keyword evidence="1" id="KW-0472">Membrane</keyword>
<feature type="transmembrane region" description="Helical" evidence="1">
    <location>
        <begin position="12"/>
        <end position="34"/>
    </location>
</feature>
<gene>
    <name evidence="2" type="ORF">COZ82_03520</name>
</gene>
<protein>
    <submittedName>
        <fullName evidence="2">Uncharacterized protein</fullName>
    </submittedName>
</protein>
<evidence type="ECO:0000313" key="2">
    <source>
        <dbReference type="EMBL" id="PIW96721.1"/>
    </source>
</evidence>
<accession>A0A2M7IN46</accession>
<proteinExistence type="predicted"/>
<sequence>MKSFRFWAFWRRVQYGFGYLSILSLMIIGVYYQYFYTPANCFDNIKNGSELGVDCSGSCTLICSFMVAQPVIVWAKSFKITDGQFNAVAYVENKNQGIGTPAINYVFRLFDKAGLITERNGTTVLPPDSTYPIFEGRIDTGKREPTETTLELIPAKLWLPSTFDRSQFKTSSLQLLGVDARPRLNVTMNNTALSEAKDVEVVATIFSAQGVPLTASQTFIKKIPGRGQSDVVFTWPRPIAKTIRSCDVPTDIVVAIYLSGSMNNDGGNPPEPISAVLKSASAFVDN</sequence>
<evidence type="ECO:0000313" key="3">
    <source>
        <dbReference type="Proteomes" id="UP000230837"/>
    </source>
</evidence>
<dbReference type="EMBL" id="PFHR01000185">
    <property type="protein sequence ID" value="PIW96721.1"/>
    <property type="molecule type" value="Genomic_DNA"/>
</dbReference>
<keyword evidence="1" id="KW-0812">Transmembrane</keyword>
<name>A0A2M7IN46_9BACT</name>
<evidence type="ECO:0000256" key="1">
    <source>
        <dbReference type="SAM" id="Phobius"/>
    </source>
</evidence>
<keyword evidence="1" id="KW-1133">Transmembrane helix</keyword>
<reference evidence="3" key="1">
    <citation type="submission" date="2017-09" db="EMBL/GenBank/DDBJ databases">
        <title>Depth-based differentiation of microbial function through sediment-hosted aquifers and enrichment of novel symbionts in the deep terrestrial subsurface.</title>
        <authorList>
            <person name="Probst A.J."/>
            <person name="Ladd B."/>
            <person name="Jarett J.K."/>
            <person name="Geller-Mcgrath D.E."/>
            <person name="Sieber C.M.K."/>
            <person name="Emerson J.B."/>
            <person name="Anantharaman K."/>
            <person name="Thomas B.C."/>
            <person name="Malmstrom R."/>
            <person name="Stieglmeier M."/>
            <person name="Klingl A."/>
            <person name="Woyke T."/>
            <person name="Ryan C.M."/>
            <person name="Banfield J.F."/>
        </authorList>
    </citation>
    <scope>NUCLEOTIDE SEQUENCE [LARGE SCALE GENOMIC DNA]</scope>
</reference>
<feature type="non-terminal residue" evidence="2">
    <location>
        <position position="286"/>
    </location>
</feature>
<dbReference type="Proteomes" id="UP000230837">
    <property type="component" value="Unassembled WGS sequence"/>
</dbReference>
<comment type="caution">
    <text evidence="2">The sequence shown here is derived from an EMBL/GenBank/DDBJ whole genome shotgun (WGS) entry which is preliminary data.</text>
</comment>